<dbReference type="Pfam" id="PF07693">
    <property type="entry name" value="KAP_NTPase"/>
    <property type="match status" value="1"/>
</dbReference>
<dbReference type="InterPro" id="IPR027417">
    <property type="entry name" value="P-loop_NTPase"/>
</dbReference>
<dbReference type="SUPFAM" id="SSF52540">
    <property type="entry name" value="P-loop containing nucleoside triphosphate hydrolases"/>
    <property type="match status" value="1"/>
</dbReference>
<protein>
    <recommendedName>
        <fullName evidence="1">KAP NTPase domain-containing protein</fullName>
    </recommendedName>
</protein>
<evidence type="ECO:0000313" key="2">
    <source>
        <dbReference type="EMBL" id="NLR21020.1"/>
    </source>
</evidence>
<dbReference type="Proteomes" id="UP000646877">
    <property type="component" value="Unassembled WGS sequence"/>
</dbReference>
<sequence>MVELAYKEILMISVENAAYSEWYEHFNWKSESCHLNRSGYGNYLSAYIRNQKQGLVLNLNGSWGTGKTYFLKQLYTNLLKVHALPVVYIDAWKSDFSDDPLLVLISELLDQLQALLIDEQDEKKFQRKKTADKLLANMCELGKQGWNTSLDITAAFLSTKNQQWETGLDATALYGLANHLKFNSSKNTIEVNKPRLGSSLKENYKKQLLAIESTKELMTNYVSHFTQIGESSDSTKVYILIDELDRCRPSYAIELLEVVKHLFEIPNFVFVIATDAEQLSNSIKAVYGNDFDGKEYLSRFFNRTATIPQGDLRSFISAKLKNTQVLSSYMNHKAIFPSDSSAQPTEEFVINEFSNIISAYKLSLRRAEQIIAKFDSIVTSLDYSDPDSAELFDFKVLLQLLIEHSSSNLNRTFNDRKDLKPEPFNTHPEDAKELLWNIFNTDHTGHLVRQMTEFYNSFETTDDDIQKQRYLTKVSLDNSWKFFLKCKSDICQSTLSQEFFAMREGSHRSAHSTDLTRIHSGYCMRLDEIFRMFSKVNIWTCEKYFSHVELAGTLT</sequence>
<reference evidence="2" key="1">
    <citation type="submission" date="2019-10" db="EMBL/GenBank/DDBJ databases">
        <authorList>
            <person name="Paulsen S."/>
        </authorList>
    </citation>
    <scope>NUCLEOTIDE SEQUENCE</scope>
    <source>
        <strain evidence="2">LMG 19692</strain>
    </source>
</reference>
<dbReference type="InterPro" id="IPR011646">
    <property type="entry name" value="KAP_P-loop"/>
</dbReference>
<comment type="caution">
    <text evidence="2">The sequence shown here is derived from an EMBL/GenBank/DDBJ whole genome shotgun (WGS) entry which is preliminary data.</text>
</comment>
<evidence type="ECO:0000259" key="1">
    <source>
        <dbReference type="Pfam" id="PF07693"/>
    </source>
</evidence>
<name>A0A8I2KKG9_9GAMM</name>
<dbReference type="Gene3D" id="3.40.50.300">
    <property type="entry name" value="P-loop containing nucleotide triphosphate hydrolases"/>
    <property type="match status" value="1"/>
</dbReference>
<organism evidence="2 3">
    <name type="scientific">Pseudoalteromonas maricaloris</name>
    <dbReference type="NCBI Taxonomy" id="184924"/>
    <lineage>
        <taxon>Bacteria</taxon>
        <taxon>Pseudomonadati</taxon>
        <taxon>Pseudomonadota</taxon>
        <taxon>Gammaproteobacteria</taxon>
        <taxon>Alteromonadales</taxon>
        <taxon>Pseudoalteromonadaceae</taxon>
        <taxon>Pseudoalteromonas</taxon>
    </lineage>
</organism>
<feature type="domain" description="KAP NTPase" evidence="1">
    <location>
        <begin position="40"/>
        <end position="377"/>
    </location>
</feature>
<gene>
    <name evidence="2" type="ORF">F9Y85_06765</name>
</gene>
<dbReference type="AlphaFoldDB" id="A0A8I2KKG9"/>
<evidence type="ECO:0000313" key="3">
    <source>
        <dbReference type="Proteomes" id="UP000646877"/>
    </source>
</evidence>
<dbReference type="EMBL" id="WEIA01000003">
    <property type="protein sequence ID" value="NLR21020.1"/>
    <property type="molecule type" value="Genomic_DNA"/>
</dbReference>
<accession>A0A8I2KKG9</accession>
<proteinExistence type="predicted"/>